<dbReference type="Gene3D" id="3.40.50.11840">
    <property type="entry name" value="Diphthamide synthesis DPH1/DPH2 domain 1"/>
    <property type="match status" value="1"/>
</dbReference>
<evidence type="ECO:0000313" key="2">
    <source>
        <dbReference type="EMBL" id="KAK9754267.1"/>
    </source>
</evidence>
<dbReference type="InterPro" id="IPR016435">
    <property type="entry name" value="DPH1/DPH2"/>
</dbReference>
<sequence>MDQFSSNPSVALEKTVDSSKTPTATNSADIDRVYELDRCIEWIKTNEYKNVCLQFPDYLLSDSSEIAFRLQKRLGQVVYIMGDSAY</sequence>
<dbReference type="Proteomes" id="UP001458880">
    <property type="component" value="Unassembled WGS sequence"/>
</dbReference>
<dbReference type="AlphaFoldDB" id="A0AAW1N4K7"/>
<evidence type="ECO:0000256" key="1">
    <source>
        <dbReference type="SAM" id="MobiDB-lite"/>
    </source>
</evidence>
<dbReference type="GO" id="GO:0017183">
    <property type="term" value="P:protein histidyl modification to diphthamide"/>
    <property type="evidence" value="ECO:0007669"/>
    <property type="project" value="InterPro"/>
</dbReference>
<feature type="region of interest" description="Disordered" evidence="1">
    <location>
        <begin position="1"/>
        <end position="25"/>
    </location>
</feature>
<gene>
    <name evidence="2" type="ORF">QE152_g1640</name>
</gene>
<comment type="caution">
    <text evidence="2">The sequence shown here is derived from an EMBL/GenBank/DDBJ whole genome shotgun (WGS) entry which is preliminary data.</text>
</comment>
<protein>
    <submittedName>
        <fullName evidence="2">Diphthamide synthesis protein</fullName>
    </submittedName>
</protein>
<keyword evidence="3" id="KW-1185">Reference proteome</keyword>
<organism evidence="2 3">
    <name type="scientific">Popillia japonica</name>
    <name type="common">Japanese beetle</name>
    <dbReference type="NCBI Taxonomy" id="7064"/>
    <lineage>
        <taxon>Eukaryota</taxon>
        <taxon>Metazoa</taxon>
        <taxon>Ecdysozoa</taxon>
        <taxon>Arthropoda</taxon>
        <taxon>Hexapoda</taxon>
        <taxon>Insecta</taxon>
        <taxon>Pterygota</taxon>
        <taxon>Neoptera</taxon>
        <taxon>Endopterygota</taxon>
        <taxon>Coleoptera</taxon>
        <taxon>Polyphaga</taxon>
        <taxon>Scarabaeiformia</taxon>
        <taxon>Scarabaeidae</taxon>
        <taxon>Rutelinae</taxon>
        <taxon>Popillia</taxon>
    </lineage>
</organism>
<dbReference type="NCBIfam" id="TIGR00322">
    <property type="entry name" value="diphth2_R"/>
    <property type="match status" value="1"/>
</dbReference>
<dbReference type="GO" id="GO:0090560">
    <property type="term" value="F:2-(3-amino-3-carboxypropyl)histidine synthase activity"/>
    <property type="evidence" value="ECO:0007669"/>
    <property type="project" value="InterPro"/>
</dbReference>
<proteinExistence type="predicted"/>
<dbReference type="PANTHER" id="PTHR10762">
    <property type="entry name" value="DIPHTHAMIDE BIOSYNTHESIS PROTEIN"/>
    <property type="match status" value="1"/>
</dbReference>
<evidence type="ECO:0000313" key="3">
    <source>
        <dbReference type="Proteomes" id="UP001458880"/>
    </source>
</evidence>
<reference evidence="2 3" key="1">
    <citation type="journal article" date="2024" name="BMC Genomics">
        <title>De novo assembly and annotation of Popillia japonica's genome with initial clues to its potential as an invasive pest.</title>
        <authorList>
            <person name="Cucini C."/>
            <person name="Boschi S."/>
            <person name="Funari R."/>
            <person name="Cardaioli E."/>
            <person name="Iannotti N."/>
            <person name="Marturano G."/>
            <person name="Paoli F."/>
            <person name="Bruttini M."/>
            <person name="Carapelli A."/>
            <person name="Frati F."/>
            <person name="Nardi F."/>
        </authorList>
    </citation>
    <scope>NUCLEOTIDE SEQUENCE [LARGE SCALE GENOMIC DNA]</scope>
    <source>
        <strain evidence="2">DMR45628</strain>
    </source>
</reference>
<name>A0AAW1N4K7_POPJA</name>
<dbReference type="PANTHER" id="PTHR10762:SF2">
    <property type="entry name" value="2-(3-AMINO-3-CARBOXYPROPYL)HISTIDINE SYNTHASE SUBUNIT 2"/>
    <property type="match status" value="1"/>
</dbReference>
<accession>A0AAW1N4K7</accession>
<dbReference type="EMBL" id="JASPKY010000009">
    <property type="protein sequence ID" value="KAK9754267.1"/>
    <property type="molecule type" value="Genomic_DNA"/>
</dbReference>
<dbReference type="InterPro" id="IPR042263">
    <property type="entry name" value="DPH1/DPH2_1"/>
</dbReference>